<dbReference type="AlphaFoldDB" id="A7I570"/>
<keyword evidence="1" id="KW-1133">Transmembrane helix</keyword>
<gene>
    <name evidence="2" type="ordered locus">Mboo_0361</name>
</gene>
<feature type="transmembrane region" description="Helical" evidence="1">
    <location>
        <begin position="52"/>
        <end position="72"/>
    </location>
</feature>
<feature type="transmembrane region" description="Helical" evidence="1">
    <location>
        <begin position="20"/>
        <end position="40"/>
    </location>
</feature>
<dbReference type="Proteomes" id="UP000002408">
    <property type="component" value="Chromosome"/>
</dbReference>
<keyword evidence="1" id="KW-0812">Transmembrane</keyword>
<sequence>MKMISAYRLRVMPDEPPSFLLVMGYTLQIPVCVMAIVFLFDLAGKYGCFHPAAVALMGAFAAITIHAGYRLWRLLFAPALAKKRRDYFPAIVVK</sequence>
<name>A7I570_METB6</name>
<accession>A7I570</accession>
<protein>
    <submittedName>
        <fullName evidence="2">Uncharacterized protein</fullName>
    </submittedName>
</protein>
<proteinExistence type="predicted"/>
<reference evidence="3" key="1">
    <citation type="journal article" date="2015" name="Microbiology">
        <title>Genome of Methanoregula boonei 6A8 reveals adaptations to oligotrophic peatland environments.</title>
        <authorList>
            <person name="Braeuer S."/>
            <person name="Cadillo-Quiroz H."/>
            <person name="Kyrpides N."/>
            <person name="Woyke T."/>
            <person name="Goodwin L."/>
            <person name="Detter C."/>
            <person name="Podell S."/>
            <person name="Yavitt J.B."/>
            <person name="Zinder S.H."/>
        </authorList>
    </citation>
    <scope>NUCLEOTIDE SEQUENCE [LARGE SCALE GENOMIC DNA]</scope>
    <source>
        <strain evidence="3">DSM 21154 / JCM 14090 / 6A8</strain>
    </source>
</reference>
<keyword evidence="3" id="KW-1185">Reference proteome</keyword>
<evidence type="ECO:0000256" key="1">
    <source>
        <dbReference type="SAM" id="Phobius"/>
    </source>
</evidence>
<dbReference type="HOGENOM" id="CLU_2379373_0_0_2"/>
<organism evidence="2 3">
    <name type="scientific">Methanoregula boonei (strain DSM 21154 / JCM 14090 / 6A8)</name>
    <dbReference type="NCBI Taxonomy" id="456442"/>
    <lineage>
        <taxon>Archaea</taxon>
        <taxon>Methanobacteriati</taxon>
        <taxon>Methanobacteriota</taxon>
        <taxon>Stenosarchaea group</taxon>
        <taxon>Methanomicrobia</taxon>
        <taxon>Methanomicrobiales</taxon>
        <taxon>Methanoregulaceae</taxon>
        <taxon>Methanoregula</taxon>
    </lineage>
</organism>
<keyword evidence="1" id="KW-0472">Membrane</keyword>
<evidence type="ECO:0000313" key="3">
    <source>
        <dbReference type="Proteomes" id="UP000002408"/>
    </source>
</evidence>
<dbReference type="KEGG" id="mbn:Mboo_0361"/>
<evidence type="ECO:0000313" key="2">
    <source>
        <dbReference type="EMBL" id="ABS54881.1"/>
    </source>
</evidence>
<dbReference type="EMBL" id="CP000780">
    <property type="protein sequence ID" value="ABS54881.1"/>
    <property type="molecule type" value="Genomic_DNA"/>
</dbReference>